<evidence type="ECO:0000256" key="1">
    <source>
        <dbReference type="ARBA" id="ARBA00000707"/>
    </source>
</evidence>
<evidence type="ECO:0000256" key="3">
    <source>
        <dbReference type="ARBA" id="ARBA00022670"/>
    </source>
</evidence>
<dbReference type="Pfam" id="PF20255">
    <property type="entry name" value="DUF6606"/>
    <property type="match status" value="1"/>
</dbReference>
<dbReference type="Proteomes" id="UP000700596">
    <property type="component" value="Unassembled WGS sequence"/>
</dbReference>
<evidence type="ECO:0000256" key="6">
    <source>
        <dbReference type="ARBA" id="ARBA00022807"/>
    </source>
</evidence>
<keyword evidence="6" id="KW-0788">Thiol protease</keyword>
<dbReference type="Pfam" id="PF12340">
    <property type="entry name" value="DUF3638"/>
    <property type="match status" value="1"/>
</dbReference>
<evidence type="ECO:0000259" key="7">
    <source>
        <dbReference type="Pfam" id="PF12340"/>
    </source>
</evidence>
<dbReference type="InterPro" id="IPR051346">
    <property type="entry name" value="OTU_Deubiquitinase"/>
</dbReference>
<dbReference type="PANTHER" id="PTHR13367">
    <property type="entry name" value="UBIQUITIN THIOESTERASE"/>
    <property type="match status" value="1"/>
</dbReference>
<keyword evidence="11" id="KW-1185">Reference proteome</keyword>
<gene>
    <name evidence="10" type="ORF">B0J11DRAFT_493133</name>
</gene>
<reference evidence="10" key="1">
    <citation type="journal article" date="2021" name="Nat. Commun.">
        <title>Genetic determinants of endophytism in the Arabidopsis root mycobiome.</title>
        <authorList>
            <person name="Mesny F."/>
            <person name="Miyauchi S."/>
            <person name="Thiergart T."/>
            <person name="Pickel B."/>
            <person name="Atanasova L."/>
            <person name="Karlsson M."/>
            <person name="Huettel B."/>
            <person name="Barry K.W."/>
            <person name="Haridas S."/>
            <person name="Chen C."/>
            <person name="Bauer D."/>
            <person name="Andreopoulos W."/>
            <person name="Pangilinan J."/>
            <person name="LaButti K."/>
            <person name="Riley R."/>
            <person name="Lipzen A."/>
            <person name="Clum A."/>
            <person name="Drula E."/>
            <person name="Henrissat B."/>
            <person name="Kohler A."/>
            <person name="Grigoriev I.V."/>
            <person name="Martin F.M."/>
            <person name="Hacquard S."/>
        </authorList>
    </citation>
    <scope>NUCLEOTIDE SEQUENCE</scope>
    <source>
        <strain evidence="10">MPI-CAGE-CH-0243</strain>
    </source>
</reference>
<dbReference type="InterPro" id="IPR022099">
    <property type="entry name" value="DUF3638"/>
</dbReference>
<evidence type="ECO:0000256" key="5">
    <source>
        <dbReference type="ARBA" id="ARBA00022801"/>
    </source>
</evidence>
<dbReference type="InterPro" id="IPR027417">
    <property type="entry name" value="P-loop_NTPase"/>
</dbReference>
<dbReference type="GO" id="GO:0006508">
    <property type="term" value="P:proteolysis"/>
    <property type="evidence" value="ECO:0007669"/>
    <property type="project" value="UniProtKB-KW"/>
</dbReference>
<dbReference type="InterPro" id="IPR046541">
    <property type="entry name" value="DUF6606"/>
</dbReference>
<keyword evidence="4" id="KW-0833">Ubl conjugation pathway</keyword>
<dbReference type="OrthoDB" id="3182339at2759"/>
<evidence type="ECO:0000256" key="2">
    <source>
        <dbReference type="ARBA" id="ARBA00012759"/>
    </source>
</evidence>
<organism evidence="10 11">
    <name type="scientific">Dendryphion nanum</name>
    <dbReference type="NCBI Taxonomy" id="256645"/>
    <lineage>
        <taxon>Eukaryota</taxon>
        <taxon>Fungi</taxon>
        <taxon>Dikarya</taxon>
        <taxon>Ascomycota</taxon>
        <taxon>Pezizomycotina</taxon>
        <taxon>Dothideomycetes</taxon>
        <taxon>Pleosporomycetidae</taxon>
        <taxon>Pleosporales</taxon>
        <taxon>Torulaceae</taxon>
        <taxon>Dendryphion</taxon>
    </lineage>
</organism>
<evidence type="ECO:0000256" key="4">
    <source>
        <dbReference type="ARBA" id="ARBA00022786"/>
    </source>
</evidence>
<dbReference type="SUPFAM" id="SSF52540">
    <property type="entry name" value="P-loop containing nucleoside triphosphate hydrolases"/>
    <property type="match status" value="1"/>
</dbReference>
<dbReference type="EMBL" id="JAGMWT010000013">
    <property type="protein sequence ID" value="KAH7117537.1"/>
    <property type="molecule type" value="Genomic_DNA"/>
</dbReference>
<feature type="domain" description="DUF6606" evidence="9">
    <location>
        <begin position="1"/>
        <end position="73"/>
    </location>
</feature>
<protein>
    <recommendedName>
        <fullName evidence="2">ubiquitinyl hydrolase 1</fullName>
        <ecNumber evidence="2">3.4.19.12</ecNumber>
    </recommendedName>
</protein>
<evidence type="ECO:0000259" key="9">
    <source>
        <dbReference type="Pfam" id="PF20255"/>
    </source>
</evidence>
<dbReference type="InterPro" id="IPR022105">
    <property type="entry name" value="DUF3645"/>
</dbReference>
<name>A0A9P9DEL3_9PLEO</name>
<proteinExistence type="predicted"/>
<keyword evidence="5" id="KW-0378">Hydrolase</keyword>
<accession>A0A9P9DEL3</accession>
<dbReference type="Pfam" id="PF12359">
    <property type="entry name" value="DUF3645"/>
    <property type="match status" value="1"/>
</dbReference>
<evidence type="ECO:0000259" key="8">
    <source>
        <dbReference type="Pfam" id="PF12359"/>
    </source>
</evidence>
<feature type="domain" description="DUF3645" evidence="8">
    <location>
        <begin position="2124"/>
        <end position="2156"/>
    </location>
</feature>
<comment type="catalytic activity">
    <reaction evidence="1">
        <text>Thiol-dependent hydrolysis of ester, thioester, amide, peptide and isopeptide bonds formed by the C-terminal Gly of ubiquitin (a 76-residue protein attached to proteins as an intracellular targeting signal).</text>
        <dbReference type="EC" id="3.4.19.12"/>
    </reaction>
</comment>
<keyword evidence="3" id="KW-0645">Protease</keyword>
<feature type="domain" description="DUF3638" evidence="7">
    <location>
        <begin position="1782"/>
        <end position="2005"/>
    </location>
</feature>
<evidence type="ECO:0000313" key="10">
    <source>
        <dbReference type="EMBL" id="KAH7117537.1"/>
    </source>
</evidence>
<sequence length="2887" mass="329916">MMEAIGSPAHVSRLKKRVRDDVNFGDAQLPWRRLPLWMVLRVVIQQHLRRRFGNESGRAYYKSLIVIMLAELLPDCTRQLAPELTLFLKSKICRRLAKLELEKITSPMCELLLSITRVYFKNIIEDVSKGVDLAWENFKRTTIRPITMLPHRADKESLRLTLPNSGTYLMAILSKQRVQSKERLLLDDPTVHDTTINQVERFTDFYFELATMENMIKTGSLQDVQKAKGERGRCSKLAEAIFNLFLAVGTAYDSNPEQISGFVLNLFTLWVEMDKYATALCPLILEYHPVFDPELLDALHLPRLSDMRRLFDIQKYIRSRCDKCQHQKTIFAEPDGDSFSVAFFEQSSELKVLSKQIDSASNQARQRKISEFEAACTKYDNHSRGISEGTCVCTFNHDGTRSVRGCTKCWHRRVRKRMKIGVHEDYLPKDHVNKAALVFELGIPNYLAAYRNATWQILKLAHPTKPAATKPVMILKDYPVLKSYMQQNSNGLSFASSTKSFVQSHYRDIKMKAQESDVVVPLGLKFTYFDTIAGFWVRDLNMRLTLQHLCAVHVPPSLRKSIMPNPVHPPPEMNGNSSYEIIANQTHCPSSTPPHEFQAYQRLLSGKSRRWLTMLVELGASDLNFSGEDIMHTFNHLAAQAGPASTESRVFRDVHILFQDESFCNKLAGQISARLHNIRSNWREVYCMEMLITLSFRLYELAPSQESGRTLLQEARDITLQWITRLRIEVRSAPEASVAETIAQYAFSAALLCRRTFSCFVDSEIQVVELEKFIQASLALQQNLLVDLTKLKPVLKTMLIRDTKMIYELHSIIRDSIRMHPQSVGAAINASWSDEEMSTGRTFFNWEFLSAPYHRWVVSQMTIETKKYSGVQVIHYNFVEGHLLVDGKSLGRLPRDIRDSIDVKELFGNQHLLTYPSALFGMSYVMSTPIQGNEIHFGLRKGVVVVQARTRNSLLEYIPHHKFGSNNVDLPFGLMHNCSHWLNLDSNCLEIRRKPVLWKTRMNDWIVDVANRVAKRSNSTLVDPHSVLFRQVASLFEYFEDPRRLTVFQPMRGRLSVELRHLELSFFVNEKQLLQCRELNEEIDPNQDAGTLYGFQSQIVLRGVRDPSRRSIITPLGPLSIERRGMHVAIRSSSSNDYGRYEIDNVLGQLSCPPEPLLLYSKAQFHAFTSFALPDPLTRRTGTEEAIYMLKSGRFQPWMPLVGRSMEVLNIIAALSPVREYYPPTMSNLQNVNWNPSLTMTIQHDAFDGLVKRILSKSERLRVFDNADKSEAQLGTYQQTHLHKRGAARRRLYERSVGDPDNENVADNAYTSRGQNADLPQSLHVYRITKLICTQPFSINITRGLSEYLEQWDLIGGFHTTVPSLSDSLNDCVESRISEQWGGIVNLCRDADPQNLYGIMFRLSLMTFIPEVDMDMIKILAAFACIDQLKVMEPPPYKSFNQFRVRNPPSKKSLFTIIAADIPIVEGSRRKKDLARETHYRSCTEEGRRLAQHLIEQWPNPNPKLKDFQSDSIDVNLAVERVHSEWRRLQENIKLSTYVDGVQSVINRYQGPASKLLPQAWALGHTYFIIADRAPVLPSITTEFLAKTCPSMLACSTTDDSMVLPGVQSGLMSLSNSTSRMKASSKESSELRKILATFTASSDVFRKYYGNDLQTSLDAFEKAGSQLQLSSLVSRTLVSTAIVEAARDSLAEHLRHIRRVFSTDDDRFQWLDLGNLWPCTTTTTLLEQLRSASDNKFGDGMKEAIVMHGTLITNFQRILRVKDAQLHERWVKLHEELANPGHENWKPIEYPDWLLFEVDSNIMIRPEQVDVAHAIIAPESNANSVLQLNMGKGKTSCVIPMAMAILGDGKKVPRLIVPKSLILQTAQVVQSRLGGLVGREVRHMPFSRRTDTSSDVLHCYEETHRYMLRYRGVILSAPEHVLSFKLSGLQHLADARLATARQMIDFQSWLNETCRDVLDESDITLAVKTQLIYPSGPQVSVDGHPHRWKLAQMVLSLTLDHLPELSRIFPRSIEVINRDHGFPMIYFLQDDVEEELHHRLTGDISGGKTPFLQFSDSAPSSEHVEVKKFLSSQPFNRKLFQRATQYLADREVAAKNLLLVHGLISNRILLLCLKKRWNVQYGLHPRRDPIAVPFEAKSVPSEQAEFGHPDVAIIFTCLAFYYTGLTPTQFNEGLRHILSSHDPSSSYDRWISGCHTLPEALHHWNVINIDDHGQLKELYKHLRCARTVLNHYMNQFVFPVHAKQFGLKLQASGWDLPLFAKMHPKINPGARTTGFSGTNDNKMMLPLTIAQDDLPKLHQTNAEVLTYLLQPRNRQYHIAARGGRRLTEEGLLKKLSDMRIRVLIDAGAYILEMDNETLVKKWLDMDTQAKAAVYFGSDNRAWVRYRGNKAKVPLLATAFVDKLEDCIVYFDEAHTRGIDLKLPQESRGALTLALGQTKDHTVQAAMRLRQLATSQSLVFFAFPETHQGILDVCKLTDKDNVNSSHVIHWLLEQTCRNNLQLQGLYQAQGNDFCYRMNAEWKNSQFLSCRQERDAFVGVLQHSEQQTLEQLYGRSMEESYHRINETPYPELQGFLNKLAAQRNSTVSFTTHSALEEVEQEREVEFQVEEIREIQKPIHYKALRFPGLHPEILRFVCTGVLDGQTGYEHVFAAISRTVTGHRFGVSPTPSALFVSVEFMKTIKTKNGACLDDFMRPVEWILWCPRTKTALVVISEEVELLIPIIRARSPPRIHLITYAAPVTKKMLNFSNLSYYAFPRLPDNNTFPTWLTIELGILAGRLYMDFMECAAVHMYLRTPTIPNEEVPMMTTNSISFLLEWLALRRKGQDVTHTPIGYICQGRPLDKAHSFFITQQTSVKDSMQLYDVASKSYRAEEEVDSADEWEVMDRGE</sequence>
<evidence type="ECO:0000313" key="11">
    <source>
        <dbReference type="Proteomes" id="UP000700596"/>
    </source>
</evidence>
<dbReference type="GO" id="GO:0004843">
    <property type="term" value="F:cysteine-type deubiquitinase activity"/>
    <property type="evidence" value="ECO:0007669"/>
    <property type="project" value="UniProtKB-EC"/>
</dbReference>
<dbReference type="PANTHER" id="PTHR13367:SF33">
    <property type="entry name" value="P-LOOP CONTAINING NUCLEOSIDE TRIPHOSPHATE HYDROLASE PROTEIN"/>
    <property type="match status" value="1"/>
</dbReference>
<dbReference type="EC" id="3.4.19.12" evidence="2"/>
<comment type="caution">
    <text evidence="10">The sequence shown here is derived from an EMBL/GenBank/DDBJ whole genome shotgun (WGS) entry which is preliminary data.</text>
</comment>